<dbReference type="HOGENOM" id="CLU_075333_0_0_1"/>
<gene>
    <name evidence="6" type="ORF">HMPREF1541_04936</name>
</gene>
<dbReference type="InterPro" id="IPR052174">
    <property type="entry name" value="Flavoredoxin"/>
</dbReference>
<dbReference type="Gene3D" id="2.30.110.10">
    <property type="entry name" value="Electron Transport, Fmn-binding Protein, Chain A"/>
    <property type="match status" value="1"/>
</dbReference>
<evidence type="ECO:0000313" key="6">
    <source>
        <dbReference type="EMBL" id="ETN40657.1"/>
    </source>
</evidence>
<dbReference type="PANTHER" id="PTHR43567">
    <property type="entry name" value="FLAVOREDOXIN-RELATED-RELATED"/>
    <property type="match status" value="1"/>
</dbReference>
<evidence type="ECO:0000256" key="3">
    <source>
        <dbReference type="ARBA" id="ARBA00038054"/>
    </source>
</evidence>
<reference evidence="6 7" key="1">
    <citation type="submission" date="2013-03" db="EMBL/GenBank/DDBJ databases">
        <title>The Genome Sequence of Phialophora europaea CBS 101466.</title>
        <authorList>
            <consortium name="The Broad Institute Genomics Platform"/>
            <person name="Cuomo C."/>
            <person name="de Hoog S."/>
            <person name="Gorbushina A."/>
            <person name="Walker B."/>
            <person name="Young S.K."/>
            <person name="Zeng Q."/>
            <person name="Gargeya S."/>
            <person name="Fitzgerald M."/>
            <person name="Haas B."/>
            <person name="Abouelleil A."/>
            <person name="Allen A.W."/>
            <person name="Alvarado L."/>
            <person name="Arachchi H.M."/>
            <person name="Berlin A.M."/>
            <person name="Chapman S.B."/>
            <person name="Gainer-Dewar J."/>
            <person name="Goldberg J."/>
            <person name="Griggs A."/>
            <person name="Gujja S."/>
            <person name="Hansen M."/>
            <person name="Howarth C."/>
            <person name="Imamovic A."/>
            <person name="Ireland A."/>
            <person name="Larimer J."/>
            <person name="McCowan C."/>
            <person name="Murphy C."/>
            <person name="Pearson M."/>
            <person name="Poon T.W."/>
            <person name="Priest M."/>
            <person name="Roberts A."/>
            <person name="Saif S."/>
            <person name="Shea T."/>
            <person name="Sisk P."/>
            <person name="Sykes S."/>
            <person name="Wortman J."/>
            <person name="Nusbaum C."/>
            <person name="Birren B."/>
        </authorList>
    </citation>
    <scope>NUCLEOTIDE SEQUENCE [LARGE SCALE GENOMIC DNA]</scope>
    <source>
        <strain evidence="6 7">CBS 101466</strain>
    </source>
</reference>
<evidence type="ECO:0000313" key="7">
    <source>
        <dbReference type="Proteomes" id="UP000030752"/>
    </source>
</evidence>
<comment type="cofactor">
    <cofactor evidence="1">
        <name>FMN</name>
        <dbReference type="ChEBI" id="CHEBI:58210"/>
    </cofactor>
</comment>
<dbReference type="RefSeq" id="XP_008717500.1">
    <property type="nucleotide sequence ID" value="XM_008719278.1"/>
</dbReference>
<proteinExistence type="inferred from homology"/>
<keyword evidence="7" id="KW-1185">Reference proteome</keyword>
<dbReference type="GeneID" id="19972275"/>
<dbReference type="AlphaFoldDB" id="W2RW29"/>
<dbReference type="InParanoid" id="W2RW29"/>
<keyword evidence="2" id="KW-0285">Flavoprotein</keyword>
<accession>W2RW29</accession>
<evidence type="ECO:0000259" key="5">
    <source>
        <dbReference type="Pfam" id="PF01613"/>
    </source>
</evidence>
<organism evidence="6 7">
    <name type="scientific">Cyphellophora europaea (strain CBS 101466)</name>
    <name type="common">Phialophora europaea</name>
    <dbReference type="NCBI Taxonomy" id="1220924"/>
    <lineage>
        <taxon>Eukaryota</taxon>
        <taxon>Fungi</taxon>
        <taxon>Dikarya</taxon>
        <taxon>Ascomycota</taxon>
        <taxon>Pezizomycotina</taxon>
        <taxon>Eurotiomycetes</taxon>
        <taxon>Chaetothyriomycetidae</taxon>
        <taxon>Chaetothyriales</taxon>
        <taxon>Cyphellophoraceae</taxon>
        <taxon>Cyphellophora</taxon>
    </lineage>
</organism>
<dbReference type="VEuPathDB" id="FungiDB:HMPREF1541_04936"/>
<dbReference type="PANTHER" id="PTHR43567:SF1">
    <property type="entry name" value="FLAVOREDOXIN"/>
    <property type="match status" value="1"/>
</dbReference>
<name>W2RW29_CYPE1</name>
<dbReference type="EMBL" id="KB822720">
    <property type="protein sequence ID" value="ETN40657.1"/>
    <property type="molecule type" value="Genomic_DNA"/>
</dbReference>
<dbReference type="InterPro" id="IPR002563">
    <property type="entry name" value="Flavin_Rdtase-like_dom"/>
</dbReference>
<dbReference type="SUPFAM" id="SSF50475">
    <property type="entry name" value="FMN-binding split barrel"/>
    <property type="match status" value="1"/>
</dbReference>
<evidence type="ECO:0000256" key="2">
    <source>
        <dbReference type="ARBA" id="ARBA00022630"/>
    </source>
</evidence>
<comment type="similarity">
    <text evidence="3">Belongs to the flavoredoxin family.</text>
</comment>
<dbReference type="OrthoDB" id="10250990at2759"/>
<feature type="region of interest" description="Disordered" evidence="4">
    <location>
        <begin position="217"/>
        <end position="252"/>
    </location>
</feature>
<protein>
    <recommendedName>
        <fullName evidence="5">Flavin reductase like domain-containing protein</fullName>
    </recommendedName>
</protein>
<dbReference type="Pfam" id="PF01613">
    <property type="entry name" value="Flavin_Reduct"/>
    <property type="match status" value="1"/>
</dbReference>
<dbReference type="eggNOG" id="ENOG502S0US">
    <property type="taxonomic scope" value="Eukaryota"/>
</dbReference>
<dbReference type="InterPro" id="IPR012349">
    <property type="entry name" value="Split_barrel_FMN-bd"/>
</dbReference>
<evidence type="ECO:0000256" key="1">
    <source>
        <dbReference type="ARBA" id="ARBA00001917"/>
    </source>
</evidence>
<dbReference type="Proteomes" id="UP000030752">
    <property type="component" value="Unassembled WGS sequence"/>
</dbReference>
<feature type="domain" description="Flavin reductase like" evidence="5">
    <location>
        <begin position="14"/>
        <end position="187"/>
    </location>
</feature>
<dbReference type="GO" id="GO:0010181">
    <property type="term" value="F:FMN binding"/>
    <property type="evidence" value="ECO:0007669"/>
    <property type="project" value="InterPro"/>
</dbReference>
<evidence type="ECO:0000256" key="4">
    <source>
        <dbReference type="SAM" id="MobiDB-lite"/>
    </source>
</evidence>
<sequence length="252" mass="27305">MASHEDINPAILYFGTPTALITTLHPETSAPNIGPMSSIFWLGNHCMLGLAAFSQTTLNLLSTGTCTISLPSDAEAAHVNRIARTTGSCPVPPPKQSMGYVHCADKFALGRFTPLPSATVPPPGLAECPVVMEASLVKAFDLFSDSADARGAMKAVEVRIQRVRIHPELRLEGFENRVDADRWRPLIMMFSQFYGLREGRVRGSRLAEIEEELYRMPGEEERGGVQRQGQGQKVDECGGGKVPGRGDVAGAR</sequence>
<dbReference type="STRING" id="1220924.W2RW29"/>